<evidence type="ECO:0000313" key="2">
    <source>
        <dbReference type="EMBL" id="MEX0468959.1"/>
    </source>
</evidence>
<dbReference type="RefSeq" id="WP_367958820.1">
    <property type="nucleotide sequence ID" value="NZ_JBAKFH010000002.1"/>
</dbReference>
<dbReference type="EMBL" id="JBAKFM010000002">
    <property type="protein sequence ID" value="MEX0468959.1"/>
    <property type="molecule type" value="Genomic_DNA"/>
</dbReference>
<dbReference type="Proteomes" id="UP001556709">
    <property type="component" value="Unassembled WGS sequence"/>
</dbReference>
<evidence type="ECO:0000313" key="3">
    <source>
        <dbReference type="Proteomes" id="UP001556709"/>
    </source>
</evidence>
<evidence type="ECO:0000256" key="1">
    <source>
        <dbReference type="SAM" id="MobiDB-lite"/>
    </source>
</evidence>
<protein>
    <recommendedName>
        <fullName evidence="4">Curli production assembly/transport component CsgG</fullName>
    </recommendedName>
</protein>
<comment type="caution">
    <text evidence="2">The sequence shown here is derived from an EMBL/GenBank/DDBJ whole genome shotgun (WGS) entry which is preliminary data.</text>
</comment>
<organism evidence="2 3">
    <name type="scientific">Spiribacter pallidus</name>
    <dbReference type="NCBI Taxonomy" id="1987936"/>
    <lineage>
        <taxon>Bacteria</taxon>
        <taxon>Pseudomonadati</taxon>
        <taxon>Pseudomonadota</taxon>
        <taxon>Gammaproteobacteria</taxon>
        <taxon>Chromatiales</taxon>
        <taxon>Ectothiorhodospiraceae</taxon>
        <taxon>Spiribacter</taxon>
    </lineage>
</organism>
<feature type="compositionally biased region" description="Polar residues" evidence="1">
    <location>
        <begin position="385"/>
        <end position="394"/>
    </location>
</feature>
<keyword evidence="3" id="KW-1185">Reference proteome</keyword>
<feature type="region of interest" description="Disordered" evidence="1">
    <location>
        <begin position="333"/>
        <end position="352"/>
    </location>
</feature>
<feature type="compositionally biased region" description="Low complexity" evidence="1">
    <location>
        <begin position="333"/>
        <end position="343"/>
    </location>
</feature>
<reference evidence="2 3" key="1">
    <citation type="submission" date="2024-02" db="EMBL/GenBank/DDBJ databases">
        <title>New especies of Spiribacter isolated from saline water.</title>
        <authorList>
            <person name="Leon M.J."/>
            <person name="De La Haba R."/>
            <person name="Sanchez-Porro C."/>
            <person name="Ventosa A."/>
        </authorList>
    </citation>
    <scope>NUCLEOTIDE SEQUENCE [LARGE SCALE GENOMIC DNA]</scope>
    <source>
        <strain evidence="3">ag22IC6-390</strain>
    </source>
</reference>
<accession>A0ABV3TBF7</accession>
<name>A0ABV3TBF7_9GAMM</name>
<gene>
    <name evidence="2" type="ORF">V6X73_04360</name>
</gene>
<feature type="region of interest" description="Disordered" evidence="1">
    <location>
        <begin position="381"/>
        <end position="419"/>
    </location>
</feature>
<evidence type="ECO:0008006" key="4">
    <source>
        <dbReference type="Google" id="ProtNLM"/>
    </source>
</evidence>
<sequence length="419" mass="44625">MFGNPWRLMGAVLIFGATNVALGQGLSLDDFSPEGDGGSGTDPNAINAETIEEGVSRAYQRIKSDGFAGGKLINTDTGFAYLSTEFAGYRTYDNINATLLSKRNAYFKAYVNARKGIVEFMEGMSSECSAQVEDSTVAMDTGVESVANMFSSTSEECVETVSGMVNGYIVYAIEDLVDEKSVMVSVLTSTKTQGAVDRIGETVVNTTDPEAAFQGVLEDIANFATPPLGARLISDVESGAYTVVGFGSAIIRQNSDPMMARRLRSMAQDVSETRARSALVSYLSGDEIYWEGGFQQEQMENAEQFFVPENEDGTPGSPQKHDETQSQFLNVMSSSNASSSVTSGQVPPGTRLQSFTSEDGYWRFTVAVYQPAFTSGAIDSIESGGANTNSSDVNMSGGANEDAANPQGPSGAVVPQHDF</sequence>
<proteinExistence type="predicted"/>